<gene>
    <name evidence="3" type="ORF">PV07_05093</name>
</gene>
<dbReference type="EMBL" id="KN847042">
    <property type="protein sequence ID" value="KIW29268.1"/>
    <property type="molecule type" value="Genomic_DNA"/>
</dbReference>
<dbReference type="Pfam" id="PF07859">
    <property type="entry name" value="Abhydrolase_3"/>
    <property type="match status" value="1"/>
</dbReference>
<dbReference type="Proteomes" id="UP000054466">
    <property type="component" value="Unassembled WGS sequence"/>
</dbReference>
<evidence type="ECO:0000313" key="3">
    <source>
        <dbReference type="EMBL" id="KIW29268.1"/>
    </source>
</evidence>
<keyword evidence="1" id="KW-0378">Hydrolase</keyword>
<dbReference type="SUPFAM" id="SSF53474">
    <property type="entry name" value="alpha/beta-Hydrolases"/>
    <property type="match status" value="1"/>
</dbReference>
<dbReference type="AlphaFoldDB" id="A0A0D2CDN5"/>
<proteinExistence type="predicted"/>
<dbReference type="InterPro" id="IPR013094">
    <property type="entry name" value="AB_hydrolase_3"/>
</dbReference>
<sequence>MASDLTSRYQPEFAQWFEPLKESFQGADANLHDLQLRRRTYEATIEQIISAWPEYPNVERVLYHAQAGDGHQIPVYAFVKRVRAVVAPNPSKATAGVLHIHGGGMILGTVELFTKFIARQVEETSVPFFSVEYRRAPEFGGTTLVDDCYAGLVWLRTHAAQFNIDVSRIAVVGESAGGGLAAGVALKARDQGLQPPLAKQILIYPMLDDRNIIPNPEMAPWVFYTWEENEVGWAAVLGKDKAGNPQADVSEYVAPARAKSVAGLPSTYLDVGSLDIFVTESLVYASRLMAENIEVEFHLYPGLPHGYDLFASGLEVSKRCFENRKRAIMSL</sequence>
<dbReference type="OrthoDB" id="433474at2759"/>
<feature type="domain" description="Alpha/beta hydrolase fold-3" evidence="2">
    <location>
        <begin position="97"/>
        <end position="307"/>
    </location>
</feature>
<evidence type="ECO:0000259" key="2">
    <source>
        <dbReference type="Pfam" id="PF07859"/>
    </source>
</evidence>
<accession>A0A0D2CDN5</accession>
<organism evidence="3 4">
    <name type="scientific">Cladophialophora immunda</name>
    <dbReference type="NCBI Taxonomy" id="569365"/>
    <lineage>
        <taxon>Eukaryota</taxon>
        <taxon>Fungi</taxon>
        <taxon>Dikarya</taxon>
        <taxon>Ascomycota</taxon>
        <taxon>Pezizomycotina</taxon>
        <taxon>Eurotiomycetes</taxon>
        <taxon>Chaetothyriomycetidae</taxon>
        <taxon>Chaetothyriales</taxon>
        <taxon>Herpotrichiellaceae</taxon>
        <taxon>Cladophialophora</taxon>
    </lineage>
</organism>
<dbReference type="RefSeq" id="XP_016249484.1">
    <property type="nucleotide sequence ID" value="XM_016391965.1"/>
</dbReference>
<reference evidence="3 4" key="1">
    <citation type="submission" date="2015-01" db="EMBL/GenBank/DDBJ databases">
        <title>The Genome Sequence of Cladophialophora immunda CBS83496.</title>
        <authorList>
            <consortium name="The Broad Institute Genomics Platform"/>
            <person name="Cuomo C."/>
            <person name="de Hoog S."/>
            <person name="Gorbushina A."/>
            <person name="Stielow B."/>
            <person name="Teixiera M."/>
            <person name="Abouelleil A."/>
            <person name="Chapman S.B."/>
            <person name="Priest M."/>
            <person name="Young S.K."/>
            <person name="Wortman J."/>
            <person name="Nusbaum C."/>
            <person name="Birren B."/>
        </authorList>
    </citation>
    <scope>NUCLEOTIDE SEQUENCE [LARGE SCALE GENOMIC DNA]</scope>
    <source>
        <strain evidence="3 4">CBS 83496</strain>
    </source>
</reference>
<dbReference type="InterPro" id="IPR050300">
    <property type="entry name" value="GDXG_lipolytic_enzyme"/>
</dbReference>
<dbReference type="STRING" id="569365.A0A0D2CDN5"/>
<dbReference type="InterPro" id="IPR029058">
    <property type="entry name" value="AB_hydrolase_fold"/>
</dbReference>
<dbReference type="GeneID" id="27344287"/>
<evidence type="ECO:0000313" key="4">
    <source>
        <dbReference type="Proteomes" id="UP000054466"/>
    </source>
</evidence>
<protein>
    <recommendedName>
        <fullName evidence="2">Alpha/beta hydrolase fold-3 domain-containing protein</fullName>
    </recommendedName>
</protein>
<dbReference type="GO" id="GO:0016787">
    <property type="term" value="F:hydrolase activity"/>
    <property type="evidence" value="ECO:0007669"/>
    <property type="project" value="UniProtKB-KW"/>
</dbReference>
<evidence type="ECO:0000256" key="1">
    <source>
        <dbReference type="ARBA" id="ARBA00022801"/>
    </source>
</evidence>
<name>A0A0D2CDN5_9EURO</name>
<dbReference type="HOGENOM" id="CLU_012494_6_1_1"/>
<keyword evidence="4" id="KW-1185">Reference proteome</keyword>
<dbReference type="PANTHER" id="PTHR48081:SF8">
    <property type="entry name" value="ALPHA_BETA HYDROLASE FOLD-3 DOMAIN-CONTAINING PROTEIN-RELATED"/>
    <property type="match status" value="1"/>
</dbReference>
<dbReference type="Gene3D" id="3.40.50.1820">
    <property type="entry name" value="alpha/beta hydrolase"/>
    <property type="match status" value="1"/>
</dbReference>
<dbReference type="VEuPathDB" id="FungiDB:PV07_05093"/>
<dbReference type="PANTHER" id="PTHR48081">
    <property type="entry name" value="AB HYDROLASE SUPERFAMILY PROTEIN C4A8.06C"/>
    <property type="match status" value="1"/>
</dbReference>